<evidence type="ECO:0008006" key="4">
    <source>
        <dbReference type="Google" id="ProtNLM"/>
    </source>
</evidence>
<organism evidence="2 3">
    <name type="scientific">Allomeiothermus silvanus (strain ATCC 700542 / DSM 9946 / NBRC 106475 / NCIMB 13440 / VI-R2)</name>
    <name type="common">Thermus silvanus</name>
    <dbReference type="NCBI Taxonomy" id="526227"/>
    <lineage>
        <taxon>Bacteria</taxon>
        <taxon>Thermotogati</taxon>
        <taxon>Deinococcota</taxon>
        <taxon>Deinococci</taxon>
        <taxon>Thermales</taxon>
        <taxon>Thermaceae</taxon>
        <taxon>Allomeiothermus</taxon>
    </lineage>
</organism>
<dbReference type="Gene3D" id="3.30.420.60">
    <property type="entry name" value="eRF1 domain 2"/>
    <property type="match status" value="1"/>
</dbReference>
<protein>
    <recommendedName>
        <fullName evidence="4">Peptide chain release factor 3</fullName>
    </recommendedName>
</protein>
<dbReference type="EMBL" id="CP002042">
    <property type="protein sequence ID" value="ADH62342.1"/>
    <property type="molecule type" value="Genomic_DNA"/>
</dbReference>
<dbReference type="RefSeq" id="WP_013156948.1">
    <property type="nucleotide sequence ID" value="NC_014212.1"/>
</dbReference>
<dbReference type="Pfam" id="PF18854">
    <property type="entry name" value="baeRF_family10"/>
    <property type="match status" value="1"/>
</dbReference>
<accession>D7BI68</accession>
<feature type="compositionally biased region" description="Gly residues" evidence="1">
    <location>
        <begin position="168"/>
        <end position="185"/>
    </location>
</feature>
<evidence type="ECO:0000313" key="3">
    <source>
        <dbReference type="Proteomes" id="UP000001916"/>
    </source>
</evidence>
<evidence type="ECO:0000313" key="2">
    <source>
        <dbReference type="EMBL" id="ADH62342.1"/>
    </source>
</evidence>
<dbReference type="AlphaFoldDB" id="D7BI68"/>
<sequence length="384" mass="42954">MLTQAQVRSIQNLVQHPGPVLSLYLSTNPAQEENAGRAYLARAKEQMKALGVPKEIFDKVLARLEEDRPQARTRVIFAGENLLEIYDLQVDLPLSDGIEARWGQPYLTPLLYAIDEHERRAVVLVDQEKWRLFEVVLGEIEELEGAFRAVNPEEWCDLGEDATAAGGRSAGPGAPGHVGRASGGSGKDHFSERMGEWTERFYKEMAHHLVEVMKSRGIEQLVLMGPDPDTKNFAAHLPENFPKPYILPSAPHSRVSAGEILKIVERELPPLERERELKLLEQIRENGVSGVDQVISLLQEGRIHLLVAPWKLEGTVFRCPSGMVGMIREAARAYCPGEQVEEVSLKEALPRLAQAYAARLEFVHGEAEERLLREFGGLAGLLRW</sequence>
<dbReference type="eggNOG" id="COG1503">
    <property type="taxonomic scope" value="Bacteria"/>
</dbReference>
<gene>
    <name evidence="2" type="ordered locus">Mesil_0402</name>
</gene>
<name>D7BI68_ALLS1</name>
<feature type="region of interest" description="Disordered" evidence="1">
    <location>
        <begin position="164"/>
        <end position="190"/>
    </location>
</feature>
<proteinExistence type="predicted"/>
<dbReference type="OrthoDB" id="5241360at2"/>
<dbReference type="SUPFAM" id="SSF55315">
    <property type="entry name" value="L30e-like"/>
    <property type="match status" value="1"/>
</dbReference>
<keyword evidence="3" id="KW-1185">Reference proteome</keyword>
<dbReference type="HOGENOM" id="CLU_699866_0_0_0"/>
<dbReference type="InterPro" id="IPR042226">
    <property type="entry name" value="eFR1_2_sf"/>
</dbReference>
<dbReference type="KEGG" id="msv:Mesil_0402"/>
<dbReference type="Proteomes" id="UP000001916">
    <property type="component" value="Chromosome"/>
</dbReference>
<dbReference type="InterPro" id="IPR041202">
    <property type="entry name" value="BaeRF_family10"/>
</dbReference>
<dbReference type="InterPro" id="IPR029064">
    <property type="entry name" value="Ribosomal_eL30-like_sf"/>
</dbReference>
<dbReference type="STRING" id="526227.Mesil_0402"/>
<reference evidence="2 3" key="1">
    <citation type="journal article" date="2010" name="Stand. Genomic Sci.">
        <title>Complete genome sequence of Meiothermus silvanus type strain (VI-R2).</title>
        <authorList>
            <person name="Sikorski J."/>
            <person name="Tindall B.J."/>
            <person name="Lowry S."/>
            <person name="Lucas S."/>
            <person name="Nolan M."/>
            <person name="Copeland A."/>
            <person name="Glavina Del Rio T."/>
            <person name="Tice H."/>
            <person name="Cheng J.F."/>
            <person name="Han C."/>
            <person name="Pitluck S."/>
            <person name="Liolios K."/>
            <person name="Ivanova N."/>
            <person name="Mavromatis K."/>
            <person name="Mikhailova N."/>
            <person name="Pati A."/>
            <person name="Goodwin L."/>
            <person name="Chen A."/>
            <person name="Palaniappan K."/>
            <person name="Land M."/>
            <person name="Hauser L."/>
            <person name="Chang Y.J."/>
            <person name="Jeffries C.D."/>
            <person name="Rohde M."/>
            <person name="Goker M."/>
            <person name="Woyke T."/>
            <person name="Bristow J."/>
            <person name="Eisen J.A."/>
            <person name="Markowitz V."/>
            <person name="Hugenholtz P."/>
            <person name="Kyrpides N.C."/>
            <person name="Klenk H.P."/>
            <person name="Lapidus A."/>
        </authorList>
    </citation>
    <scope>NUCLEOTIDE SEQUENCE [LARGE SCALE GENOMIC DNA]</scope>
    <source>
        <strain evidence="3">ATCC 700542 / DSM 9946 / VI-R2</strain>
    </source>
</reference>
<evidence type="ECO:0000256" key="1">
    <source>
        <dbReference type="SAM" id="MobiDB-lite"/>
    </source>
</evidence>